<proteinExistence type="predicted"/>
<dbReference type="InterPro" id="IPR003339">
    <property type="entry name" value="ABC/ECF_trnsptr_transmembrane"/>
</dbReference>
<feature type="transmembrane region" description="Helical" evidence="5">
    <location>
        <begin position="105"/>
        <end position="126"/>
    </location>
</feature>
<dbReference type="Pfam" id="PF02361">
    <property type="entry name" value="CbiQ"/>
    <property type="match status" value="1"/>
</dbReference>
<dbReference type="PANTHER" id="PTHR33514:SF13">
    <property type="entry name" value="PROTEIN ABCI12, CHLOROPLASTIC"/>
    <property type="match status" value="1"/>
</dbReference>
<evidence type="ECO:0000256" key="1">
    <source>
        <dbReference type="ARBA" id="ARBA00004141"/>
    </source>
</evidence>
<evidence type="ECO:0000256" key="2">
    <source>
        <dbReference type="ARBA" id="ARBA00022692"/>
    </source>
</evidence>
<gene>
    <name evidence="6" type="ORF">ASZ90_019804</name>
</gene>
<dbReference type="GO" id="GO:0005886">
    <property type="term" value="C:plasma membrane"/>
    <property type="evidence" value="ECO:0007669"/>
    <property type="project" value="UniProtKB-ARBA"/>
</dbReference>
<feature type="transmembrane region" description="Helical" evidence="5">
    <location>
        <begin position="243"/>
        <end position="261"/>
    </location>
</feature>
<dbReference type="AlphaFoldDB" id="A0A0W8E2E8"/>
<keyword evidence="2 5" id="KW-0812">Transmembrane</keyword>
<keyword evidence="3 5" id="KW-1133">Transmembrane helix</keyword>
<dbReference type="CDD" id="cd16914">
    <property type="entry name" value="EcfT"/>
    <property type="match status" value="1"/>
</dbReference>
<feature type="transmembrane region" description="Helical" evidence="5">
    <location>
        <begin position="41"/>
        <end position="62"/>
    </location>
</feature>
<comment type="caution">
    <text evidence="6">The sequence shown here is derived from an EMBL/GenBank/DDBJ whole genome shotgun (WGS) entry which is preliminary data.</text>
</comment>
<organism evidence="6">
    <name type="scientific">hydrocarbon metagenome</name>
    <dbReference type="NCBI Taxonomy" id="938273"/>
    <lineage>
        <taxon>unclassified sequences</taxon>
        <taxon>metagenomes</taxon>
        <taxon>ecological metagenomes</taxon>
    </lineage>
</organism>
<dbReference type="PANTHER" id="PTHR33514">
    <property type="entry name" value="PROTEIN ABCI12, CHLOROPLASTIC"/>
    <property type="match status" value="1"/>
</dbReference>
<evidence type="ECO:0000313" key="6">
    <source>
        <dbReference type="EMBL" id="KUG02810.1"/>
    </source>
</evidence>
<feature type="transmembrane region" description="Helical" evidence="5">
    <location>
        <begin position="74"/>
        <end position="93"/>
    </location>
</feature>
<evidence type="ECO:0000256" key="5">
    <source>
        <dbReference type="SAM" id="Phobius"/>
    </source>
</evidence>
<comment type="subcellular location">
    <subcellularLocation>
        <location evidence="1">Membrane</location>
        <topology evidence="1">Multi-pass membrane protein</topology>
    </subcellularLocation>
</comment>
<protein>
    <recommendedName>
        <fullName evidence="7">Energy-coupling factor transporter transmembrane protein EcfT</fullName>
    </recommendedName>
</protein>
<evidence type="ECO:0000256" key="3">
    <source>
        <dbReference type="ARBA" id="ARBA00022989"/>
    </source>
</evidence>
<dbReference type="EMBL" id="LNQE01001908">
    <property type="protein sequence ID" value="KUG02810.1"/>
    <property type="molecule type" value="Genomic_DNA"/>
</dbReference>
<keyword evidence="4 5" id="KW-0472">Membrane</keyword>
<evidence type="ECO:0008006" key="7">
    <source>
        <dbReference type="Google" id="ProtNLM"/>
    </source>
</evidence>
<evidence type="ECO:0000256" key="4">
    <source>
        <dbReference type="ARBA" id="ARBA00023136"/>
    </source>
</evidence>
<name>A0A0W8E2E8_9ZZZZ</name>
<sequence length="262" mass="29391">MNEIKLGQYVHGNSLIHSLDPRTKIICCTLAVIGILSNHNFWYLLFLLGLILTAIKCSGIPFSSVWRSMRGIRYLLLITFLFQAVLTNGETVFQVGALSVTREGLMIGLINLFRLVILFLGSIILLMTTTPMKLSAGLEFLLLPLNKLKIPVQYFTTIISISFRFIPTLVEESIIIKDAQRSRGAHFDSPKIFTNLKSYLAILIPLLASSLLRAEDLAEAMDSRCYAGNPNQYRMRTLKYKAVDIYLIIFMAVAILVGLIVT</sequence>
<reference evidence="6" key="1">
    <citation type="journal article" date="2015" name="Proc. Natl. Acad. Sci. U.S.A.">
        <title>Networks of energetic and metabolic interactions define dynamics in microbial communities.</title>
        <authorList>
            <person name="Embree M."/>
            <person name="Liu J.K."/>
            <person name="Al-Bassam M.M."/>
            <person name="Zengler K."/>
        </authorList>
    </citation>
    <scope>NUCLEOTIDE SEQUENCE</scope>
</reference>
<accession>A0A0W8E2E8</accession>